<feature type="compositionally biased region" description="Basic and acidic residues" evidence="1">
    <location>
        <begin position="77"/>
        <end position="86"/>
    </location>
</feature>
<feature type="region of interest" description="Disordered" evidence="1">
    <location>
        <begin position="77"/>
        <end position="124"/>
    </location>
</feature>
<evidence type="ECO:0000313" key="2">
    <source>
        <dbReference type="EMBL" id="CAE8725217.1"/>
    </source>
</evidence>
<organism evidence="2 3">
    <name type="scientific">Polarella glacialis</name>
    <name type="common">Dinoflagellate</name>
    <dbReference type="NCBI Taxonomy" id="89957"/>
    <lineage>
        <taxon>Eukaryota</taxon>
        <taxon>Sar</taxon>
        <taxon>Alveolata</taxon>
        <taxon>Dinophyceae</taxon>
        <taxon>Suessiales</taxon>
        <taxon>Suessiaceae</taxon>
        <taxon>Polarella</taxon>
    </lineage>
</organism>
<dbReference type="AlphaFoldDB" id="A0A813LEE4"/>
<evidence type="ECO:0000256" key="1">
    <source>
        <dbReference type="SAM" id="MobiDB-lite"/>
    </source>
</evidence>
<accession>A0A813LEE4</accession>
<comment type="caution">
    <text evidence="2">The sequence shown here is derived from an EMBL/GenBank/DDBJ whole genome shotgun (WGS) entry which is preliminary data.</text>
</comment>
<reference evidence="2" key="1">
    <citation type="submission" date="2021-02" db="EMBL/GenBank/DDBJ databases">
        <authorList>
            <person name="Dougan E. K."/>
            <person name="Rhodes N."/>
            <person name="Thang M."/>
            <person name="Chan C."/>
        </authorList>
    </citation>
    <scope>NUCLEOTIDE SEQUENCE</scope>
</reference>
<feature type="compositionally biased region" description="Acidic residues" evidence="1">
    <location>
        <begin position="87"/>
        <end position="96"/>
    </location>
</feature>
<name>A0A813LEE4_POLGL</name>
<evidence type="ECO:0000313" key="3">
    <source>
        <dbReference type="Proteomes" id="UP000626109"/>
    </source>
</evidence>
<feature type="compositionally biased region" description="Basic and acidic residues" evidence="1">
    <location>
        <begin position="97"/>
        <end position="112"/>
    </location>
</feature>
<protein>
    <submittedName>
        <fullName evidence="2">Uncharacterized protein</fullName>
    </submittedName>
</protein>
<dbReference type="Proteomes" id="UP000626109">
    <property type="component" value="Unassembled WGS sequence"/>
</dbReference>
<gene>
    <name evidence="2" type="ORF">PGLA2088_LOCUS44028</name>
</gene>
<proteinExistence type="predicted"/>
<sequence>WCGGCTWCPPTATQEADILIPPTEESVNVLGITGIGRGATGAKRKPGVNFGGEEVQLYEETPLSPMPARTSVLERKATGFLKKEDIPDSEDEEEEMEVKLERDKDKERKALDEDKDEEREAADK</sequence>
<feature type="compositionally biased region" description="Acidic residues" evidence="1">
    <location>
        <begin position="113"/>
        <end position="124"/>
    </location>
</feature>
<dbReference type="EMBL" id="CAJNNW010035018">
    <property type="protein sequence ID" value="CAE8725217.1"/>
    <property type="molecule type" value="Genomic_DNA"/>
</dbReference>
<feature type="non-terminal residue" evidence="2">
    <location>
        <position position="124"/>
    </location>
</feature>